<dbReference type="Pfam" id="PF07593">
    <property type="entry name" value="UnbV_ASPIC"/>
    <property type="match status" value="1"/>
</dbReference>
<dbReference type="OrthoDB" id="9816120at2"/>
<feature type="domain" description="ASPIC/UnbV" evidence="2">
    <location>
        <begin position="528"/>
        <end position="594"/>
    </location>
</feature>
<proteinExistence type="predicted"/>
<keyword evidence="1" id="KW-0732">Signal</keyword>
<dbReference type="Pfam" id="PF13517">
    <property type="entry name" value="FG-GAP_3"/>
    <property type="match status" value="5"/>
</dbReference>
<evidence type="ECO:0000313" key="4">
    <source>
        <dbReference type="Proteomes" id="UP000199440"/>
    </source>
</evidence>
<dbReference type="PANTHER" id="PTHR16026">
    <property type="entry name" value="CARTILAGE ACIDIC PROTEIN 1"/>
    <property type="match status" value="1"/>
</dbReference>
<dbReference type="PROSITE" id="PS51257">
    <property type="entry name" value="PROKAR_LIPOPROTEIN"/>
    <property type="match status" value="1"/>
</dbReference>
<reference evidence="3 4" key="1">
    <citation type="submission" date="2016-10" db="EMBL/GenBank/DDBJ databases">
        <authorList>
            <person name="de Groot N.N."/>
        </authorList>
    </citation>
    <scope>NUCLEOTIDE SEQUENCE [LARGE SCALE GENOMIC DNA]</scope>
    <source>
        <strain evidence="3 4">DSM 19886</strain>
    </source>
</reference>
<dbReference type="SUPFAM" id="SSF69318">
    <property type="entry name" value="Integrin alpha N-terminal domain"/>
    <property type="match status" value="3"/>
</dbReference>
<name>A0A1G9LEV7_9FLAO</name>
<keyword evidence="4" id="KW-1185">Reference proteome</keyword>
<dbReference type="InterPro" id="IPR027039">
    <property type="entry name" value="Crtac1"/>
</dbReference>
<protein>
    <submittedName>
        <fullName evidence="3">Repeat domain-containing protein</fullName>
    </submittedName>
</protein>
<evidence type="ECO:0000256" key="1">
    <source>
        <dbReference type="ARBA" id="ARBA00022729"/>
    </source>
</evidence>
<dbReference type="InterPro" id="IPR013517">
    <property type="entry name" value="FG-GAP"/>
</dbReference>
<dbReference type="EMBL" id="FNGV01000002">
    <property type="protein sequence ID" value="SDL60404.1"/>
    <property type="molecule type" value="Genomic_DNA"/>
</dbReference>
<organism evidence="3 4">
    <name type="scientific">Kriegella aquimaris</name>
    <dbReference type="NCBI Taxonomy" id="192904"/>
    <lineage>
        <taxon>Bacteria</taxon>
        <taxon>Pseudomonadati</taxon>
        <taxon>Bacteroidota</taxon>
        <taxon>Flavobacteriia</taxon>
        <taxon>Flavobacteriales</taxon>
        <taxon>Flavobacteriaceae</taxon>
        <taxon>Kriegella</taxon>
    </lineage>
</organism>
<dbReference type="Proteomes" id="UP000199440">
    <property type="component" value="Unassembled WGS sequence"/>
</dbReference>
<evidence type="ECO:0000259" key="2">
    <source>
        <dbReference type="Pfam" id="PF07593"/>
    </source>
</evidence>
<dbReference type="InterPro" id="IPR028994">
    <property type="entry name" value="Integrin_alpha_N"/>
</dbReference>
<gene>
    <name evidence="3" type="ORF">SAMN04488514_10235</name>
</gene>
<dbReference type="Gene3D" id="2.130.10.130">
    <property type="entry name" value="Integrin alpha, N-terminal"/>
    <property type="match status" value="3"/>
</dbReference>
<accession>A0A1G9LEV7</accession>
<dbReference type="AlphaFoldDB" id="A0A1G9LEV7"/>
<dbReference type="InterPro" id="IPR011519">
    <property type="entry name" value="UnbV_ASPIC"/>
</dbReference>
<dbReference type="RefSeq" id="WP_089886325.1">
    <property type="nucleotide sequence ID" value="NZ_FNGV01000002.1"/>
</dbReference>
<sequence>MQRFIIVFLLAWSFISCKKEKTIFELITPDRSGIYFSNTIVESDSVHFFNFPYIYSGGGVGVADFNNDGFSDIFFSGNMVSSKLYINKGGFTFEDISENAGITTHQWASGVSIVDVNQDGWKDIYLCFGGDVDAKNRTNKLFINNGDLTFTESGETYGIADDGMSTQAAFFDYDRDGDLDLYIMQHANESYAQVSKLETFKDGKGPSTDRLYENMGINSVTGHPLYKNVSDSAGITVEGYGLGLAILDINQDGWPDIYVANDYIGNDLLYINNKNGTFTNELGDYLKQCSLNGMGIDIADINNDALPDILVLDMLPEGNYRQKTMTAKMNYEYFKRTLQNGFSPQFIRNTLQINRGADADGKYSFSEVGRLTGLYQTDWSWSPLIADFDNDGLKDVYITNGFRRDITNQDFIEYTDQSNLFVKGSGELAINSLLKRLVNLDSICLPNYMFANKGNLHFEDETTAWGMDQPTMSNGSAYADLDNDGDLDLVVNNLNASASIYKNNTDQLNNTNKSVVVKLLGKNGNMEAIGAKITATLPDGSVRYYENYPVRGYMSSSELGIHIGLGSNRKIDSLKITWPDGKEEVGTNISAGTKLDFQYGKNRVVPSKAMLENKHIFNEVTTQINTLYLHKDNVAGDFRHEPLLLQQYDNNGPGLAIADINGDGYKDFYIGGGRGQKGTFFIQEDNGAFGSKILADSDFYEDMGALFFDADQDDDLDLYVVSGGSSVKYFEKGHYQDRLYYNDGSGNFELAEDALPKIESSGSTVTAADFDKDGDLDLFIGGRIVPGKFPTAPRHYLLENLKGRFYDVTSQLAPQLNSVGMLSAALWTDFDNDGDSDLIVAGEWMPITIFENTGSSLKKQEVENGLNTYKGWWNSIVGCDIDLDGDIDYIVGNLGKNNFLKATEERPIRMYVKDFDNNSTLDAIITRYIGEMEYPIAPRRALIDQLPIINKAFPSYREYAEADIGRILETFNTDDMVVMEANYFSSAYIENLGNGKFSLTALPIEAQFSPVFGFEIGDFDADGYPDVIGVGNNSQMEVISGWNNTSKGFYLSGDGNGNFRAVQGGKSGFLIEGEARALAGWVTDRSRFLIASVNSDSLRVFKSDLDSEVSRFPLRPDDVWANIYYNNGVKSKFERYLGQGYLSQSLDDMLISPSMDSVVIYNRAGNSRSINLPNQ</sequence>
<dbReference type="PANTHER" id="PTHR16026:SF0">
    <property type="entry name" value="CARTILAGE ACIDIC PROTEIN 1"/>
    <property type="match status" value="1"/>
</dbReference>
<evidence type="ECO:0000313" key="3">
    <source>
        <dbReference type="EMBL" id="SDL60404.1"/>
    </source>
</evidence>
<dbReference type="STRING" id="192904.SAMN04488514_10235"/>